<dbReference type="AlphaFoldDB" id="A0AAV7H8I5"/>
<dbReference type="Pfam" id="PF25306">
    <property type="entry name" value="DUF7880"/>
    <property type="match status" value="1"/>
</dbReference>
<organism evidence="2 3">
    <name type="scientific">Dendrobium chrysotoxum</name>
    <name type="common">Orchid</name>
    <dbReference type="NCBI Taxonomy" id="161865"/>
    <lineage>
        <taxon>Eukaryota</taxon>
        <taxon>Viridiplantae</taxon>
        <taxon>Streptophyta</taxon>
        <taxon>Embryophyta</taxon>
        <taxon>Tracheophyta</taxon>
        <taxon>Spermatophyta</taxon>
        <taxon>Magnoliopsida</taxon>
        <taxon>Liliopsida</taxon>
        <taxon>Asparagales</taxon>
        <taxon>Orchidaceae</taxon>
        <taxon>Epidendroideae</taxon>
        <taxon>Malaxideae</taxon>
        <taxon>Dendrobiinae</taxon>
        <taxon>Dendrobium</taxon>
    </lineage>
</organism>
<evidence type="ECO:0000259" key="1">
    <source>
        <dbReference type="Pfam" id="PF25306"/>
    </source>
</evidence>
<gene>
    <name evidence="2" type="ORF">IEQ34_006978</name>
</gene>
<name>A0AAV7H8I5_DENCH</name>
<evidence type="ECO:0000313" key="2">
    <source>
        <dbReference type="EMBL" id="KAH0464192.1"/>
    </source>
</evidence>
<proteinExistence type="predicted"/>
<keyword evidence="3" id="KW-1185">Reference proteome</keyword>
<dbReference type="Proteomes" id="UP000775213">
    <property type="component" value="Unassembled WGS sequence"/>
</dbReference>
<dbReference type="PANTHER" id="PTHR36014">
    <property type="entry name" value="OS03G0176600 PROTEIN"/>
    <property type="match status" value="1"/>
</dbReference>
<dbReference type="EMBL" id="JAGFBR010000007">
    <property type="protein sequence ID" value="KAH0464192.1"/>
    <property type="molecule type" value="Genomic_DNA"/>
</dbReference>
<protein>
    <recommendedName>
        <fullName evidence="1">DUF7880 domain-containing protein</fullName>
    </recommendedName>
</protein>
<dbReference type="InterPro" id="IPR057202">
    <property type="entry name" value="DUF7880"/>
</dbReference>
<sequence>MQLTSELFGMPKLTSYLSADNSIAQEVRVVAWGSHGFSPSKRARSLPWRNPPSLCLSKSLLATKSLPPRSDLLVTITLLTVRQPEATSCWPAFRRASCAAAGSPFDKYVKRKKLEPLEAYVPAVLLTEEQFKDLEDSLDVEQPKYDISRSLLRSGPAASLRVNIRAVAQYADDDGKGKAASDAVDRCLRALEDLDSLLLHALRNDPTATIKSMKIKINVALESLDSLLQTVPASVLDKGKAIADSYRVPYLPTEEKKSEELDPELKKLEAIL</sequence>
<reference evidence="2 3" key="1">
    <citation type="journal article" date="2021" name="Hortic Res">
        <title>Chromosome-scale assembly of the Dendrobium chrysotoxum genome enhances the understanding of orchid evolution.</title>
        <authorList>
            <person name="Zhang Y."/>
            <person name="Zhang G.Q."/>
            <person name="Zhang D."/>
            <person name="Liu X.D."/>
            <person name="Xu X.Y."/>
            <person name="Sun W.H."/>
            <person name="Yu X."/>
            <person name="Zhu X."/>
            <person name="Wang Z.W."/>
            <person name="Zhao X."/>
            <person name="Zhong W.Y."/>
            <person name="Chen H."/>
            <person name="Yin W.L."/>
            <person name="Huang T."/>
            <person name="Niu S.C."/>
            <person name="Liu Z.J."/>
        </authorList>
    </citation>
    <scope>NUCLEOTIDE SEQUENCE [LARGE SCALE GENOMIC DNA]</scope>
    <source>
        <strain evidence="2">Lindl</strain>
    </source>
</reference>
<accession>A0AAV7H8I5</accession>
<evidence type="ECO:0000313" key="3">
    <source>
        <dbReference type="Proteomes" id="UP000775213"/>
    </source>
</evidence>
<dbReference type="PANTHER" id="PTHR36014:SF1">
    <property type="entry name" value="OS03G0176700 PROTEIN"/>
    <property type="match status" value="1"/>
</dbReference>
<comment type="caution">
    <text evidence="2">The sequence shown here is derived from an EMBL/GenBank/DDBJ whole genome shotgun (WGS) entry which is preliminary data.</text>
</comment>
<feature type="domain" description="DUF7880" evidence="1">
    <location>
        <begin position="116"/>
        <end position="242"/>
    </location>
</feature>